<evidence type="ECO:0000256" key="1">
    <source>
        <dbReference type="SAM" id="MobiDB-lite"/>
    </source>
</evidence>
<accession>F2BG68</accession>
<organism evidence="2 3">
    <name type="scientific">Neisseria bacilliformis ATCC BAA-1200</name>
    <dbReference type="NCBI Taxonomy" id="888742"/>
    <lineage>
        <taxon>Bacteria</taxon>
        <taxon>Pseudomonadati</taxon>
        <taxon>Pseudomonadota</taxon>
        <taxon>Betaproteobacteria</taxon>
        <taxon>Neisseriales</taxon>
        <taxon>Neisseriaceae</taxon>
        <taxon>Neisseria</taxon>
    </lineage>
</organism>
<reference evidence="2 3" key="1">
    <citation type="submission" date="2011-02" db="EMBL/GenBank/DDBJ databases">
        <authorList>
            <person name="Muzny D."/>
            <person name="Qin X."/>
            <person name="Deng J."/>
            <person name="Jiang H."/>
            <person name="Liu Y."/>
            <person name="Qu J."/>
            <person name="Song X.-Z."/>
            <person name="Zhang L."/>
            <person name="Thornton R."/>
            <person name="Coyle M."/>
            <person name="Francisco L."/>
            <person name="Jackson L."/>
            <person name="Javaid M."/>
            <person name="Korchina V."/>
            <person name="Kovar C."/>
            <person name="Mata R."/>
            <person name="Mathew T."/>
            <person name="Ngo R."/>
            <person name="Nguyen L."/>
            <person name="Nguyen N."/>
            <person name="Okwuonu G."/>
            <person name="Ongeri F."/>
            <person name="Pham C."/>
            <person name="Simmons D."/>
            <person name="Wilczek-Boney K."/>
            <person name="Hale W."/>
            <person name="Jakkamsetti A."/>
            <person name="Pham P."/>
            <person name="Ruth R."/>
            <person name="San Lucas F."/>
            <person name="Warren J."/>
            <person name="Zhang J."/>
            <person name="Zhao Z."/>
            <person name="Zhou C."/>
            <person name="Zhu D."/>
            <person name="Lee S."/>
            <person name="Bess C."/>
            <person name="Blankenburg K."/>
            <person name="Forbes L."/>
            <person name="Fu Q."/>
            <person name="Gubbala S."/>
            <person name="Hirani K."/>
            <person name="Jayaseelan J.C."/>
            <person name="Lara F."/>
            <person name="Munidasa M."/>
            <person name="Palculict T."/>
            <person name="Patil S."/>
            <person name="Pu L.-L."/>
            <person name="Saada N."/>
            <person name="Tang L."/>
            <person name="Weissenberger G."/>
            <person name="Zhu Y."/>
            <person name="Hemphill L."/>
            <person name="Shang Y."/>
            <person name="Youmans B."/>
            <person name="Ayvaz T."/>
            <person name="Ross M."/>
            <person name="Santibanez J."/>
            <person name="Aqrawi P."/>
            <person name="Gross S."/>
            <person name="Joshi V."/>
            <person name="Fowler G."/>
            <person name="Nazareth L."/>
            <person name="Reid J."/>
            <person name="Worley K."/>
            <person name="Petrosino J."/>
            <person name="Highlander S."/>
            <person name="Gibbs R."/>
        </authorList>
    </citation>
    <scope>NUCLEOTIDE SEQUENCE [LARGE SCALE GENOMIC DNA]</scope>
    <source>
        <strain evidence="2 3">ATCC BAA-1200</strain>
    </source>
</reference>
<proteinExistence type="predicted"/>
<dbReference type="HOGENOM" id="CLU_2863122_0_0_4"/>
<dbReference type="EMBL" id="AFAY01000053">
    <property type="protein sequence ID" value="EGF07189.1"/>
    <property type="molecule type" value="Genomic_DNA"/>
</dbReference>
<dbReference type="AlphaFoldDB" id="F2BG68"/>
<feature type="region of interest" description="Disordered" evidence="1">
    <location>
        <begin position="45"/>
        <end position="64"/>
    </location>
</feature>
<gene>
    <name evidence="2" type="ORF">HMPREF9123_2725</name>
</gene>
<evidence type="ECO:0000313" key="3">
    <source>
        <dbReference type="Proteomes" id="UP000004105"/>
    </source>
</evidence>
<comment type="caution">
    <text evidence="2">The sequence shown here is derived from an EMBL/GenBank/DDBJ whole genome shotgun (WGS) entry which is preliminary data.</text>
</comment>
<keyword evidence="3" id="KW-1185">Reference proteome</keyword>
<protein>
    <submittedName>
        <fullName evidence="2">Uncharacterized protein</fullName>
    </submittedName>
</protein>
<evidence type="ECO:0000313" key="2">
    <source>
        <dbReference type="EMBL" id="EGF07189.1"/>
    </source>
</evidence>
<sequence>MAAPKLRFQTASPYPRLTNPAREAYNPARAIPFLPAVFRQTRCQTSLPANPSGFPKPQFEGTSP</sequence>
<dbReference type="Proteomes" id="UP000004105">
    <property type="component" value="Unassembled WGS sequence"/>
</dbReference>
<name>F2BG68_9NEIS</name>